<comment type="catalytic activity">
    <reaction evidence="8">
        <text>L-leucine + 2-oxoglutarate = 4-methyl-2-oxopentanoate + L-glutamate</text>
        <dbReference type="Rhea" id="RHEA:18321"/>
        <dbReference type="ChEBI" id="CHEBI:16810"/>
        <dbReference type="ChEBI" id="CHEBI:17865"/>
        <dbReference type="ChEBI" id="CHEBI:29985"/>
        <dbReference type="ChEBI" id="CHEBI:57427"/>
        <dbReference type="EC" id="2.6.1.42"/>
    </reaction>
</comment>
<dbReference type="RefSeq" id="WP_066622075.1">
    <property type="nucleotide sequence ID" value="NZ_JBHSYQ010000016.1"/>
</dbReference>
<dbReference type="GO" id="GO:0008483">
    <property type="term" value="F:transaminase activity"/>
    <property type="evidence" value="ECO:0007669"/>
    <property type="project" value="UniProtKB-KW"/>
</dbReference>
<name>A0ABW2DTX3_9BACT</name>
<evidence type="ECO:0000256" key="1">
    <source>
        <dbReference type="ARBA" id="ARBA00004824"/>
    </source>
</evidence>
<keyword evidence="10" id="KW-1185">Reference proteome</keyword>
<gene>
    <name evidence="9" type="ORF">ACFQHR_20020</name>
</gene>
<dbReference type="PANTHER" id="PTHR42743">
    <property type="entry name" value="AMINO-ACID AMINOTRANSFERASE"/>
    <property type="match status" value="1"/>
</dbReference>
<comment type="catalytic activity">
    <reaction evidence="6">
        <text>L-valine + 2-oxoglutarate = 3-methyl-2-oxobutanoate + L-glutamate</text>
        <dbReference type="Rhea" id="RHEA:24813"/>
        <dbReference type="ChEBI" id="CHEBI:11851"/>
        <dbReference type="ChEBI" id="CHEBI:16810"/>
        <dbReference type="ChEBI" id="CHEBI:29985"/>
        <dbReference type="ChEBI" id="CHEBI:57762"/>
        <dbReference type="EC" id="2.6.1.42"/>
    </reaction>
</comment>
<dbReference type="EC" id="2.6.1.42" evidence="5"/>
<dbReference type="Pfam" id="PF01063">
    <property type="entry name" value="Aminotran_4"/>
    <property type="match status" value="1"/>
</dbReference>
<dbReference type="EMBL" id="JBHSYQ010000016">
    <property type="protein sequence ID" value="MFC6999933.1"/>
    <property type="molecule type" value="Genomic_DNA"/>
</dbReference>
<dbReference type="Gene3D" id="3.30.470.10">
    <property type="match status" value="1"/>
</dbReference>
<evidence type="ECO:0000256" key="7">
    <source>
        <dbReference type="ARBA" id="ARBA00048798"/>
    </source>
</evidence>
<comment type="pathway">
    <text evidence="3">Amino-acid biosynthesis; L-leucine biosynthesis; L-leucine from 3-methyl-2-oxobutanoate: step 4/4.</text>
</comment>
<evidence type="ECO:0000313" key="9">
    <source>
        <dbReference type="EMBL" id="MFC6999933.1"/>
    </source>
</evidence>
<evidence type="ECO:0000256" key="5">
    <source>
        <dbReference type="ARBA" id="ARBA00013053"/>
    </source>
</evidence>
<keyword evidence="9" id="KW-0032">Aminotransferase</keyword>
<comment type="pathway">
    <text evidence="1">Amino-acid biosynthesis; L-isoleucine biosynthesis; L-isoleucine from 2-oxobutanoate: step 4/4.</text>
</comment>
<dbReference type="InterPro" id="IPR043131">
    <property type="entry name" value="BCAT-like_N"/>
</dbReference>
<evidence type="ECO:0000256" key="6">
    <source>
        <dbReference type="ARBA" id="ARBA00048212"/>
    </source>
</evidence>
<evidence type="ECO:0000256" key="8">
    <source>
        <dbReference type="ARBA" id="ARBA00049229"/>
    </source>
</evidence>
<comment type="similarity">
    <text evidence="4">Belongs to the class-IV pyridoxal-phosphate-dependent aminotransferase family.</text>
</comment>
<comment type="catalytic activity">
    <reaction evidence="7">
        <text>L-isoleucine + 2-oxoglutarate = (S)-3-methyl-2-oxopentanoate + L-glutamate</text>
        <dbReference type="Rhea" id="RHEA:24801"/>
        <dbReference type="ChEBI" id="CHEBI:16810"/>
        <dbReference type="ChEBI" id="CHEBI:29985"/>
        <dbReference type="ChEBI" id="CHEBI:35146"/>
        <dbReference type="ChEBI" id="CHEBI:58045"/>
        <dbReference type="EC" id="2.6.1.42"/>
    </reaction>
</comment>
<accession>A0ABW2DTX3</accession>
<reference evidence="10" key="1">
    <citation type="journal article" date="2019" name="Int. J. Syst. Evol. Microbiol.">
        <title>The Global Catalogue of Microorganisms (GCM) 10K type strain sequencing project: providing services to taxonomists for standard genome sequencing and annotation.</title>
        <authorList>
            <consortium name="The Broad Institute Genomics Platform"/>
            <consortium name="The Broad Institute Genome Sequencing Center for Infectious Disease"/>
            <person name="Wu L."/>
            <person name="Ma J."/>
        </authorList>
    </citation>
    <scope>NUCLEOTIDE SEQUENCE [LARGE SCALE GENOMIC DNA]</scope>
    <source>
        <strain evidence="10">CGMCC 4.7393</strain>
    </source>
</reference>
<sequence length="282" mass="31818">MSSNLNPYAYLQNEIIPLKSAYLHVSDLAIQRGYGVFDFFKIQNSTPLFLQDYLTRFYSSALMMGLEVPLSEREITEVILELIQRNEMPESGMKMILTGGYSANGYDPAEPNLIITQHSLPMPTEQQVNNGIKIITAEYIRELARAKTINYSMGIRLIQQVKSKGADDVLYHQNGVVTEFPRSNFFIVKQDNTVATPAQEVLMGITRKNVLELAAKRYNVEEAEVTLQDIANAKEAFMTSTTKRVLSIVEIDGRPIGNGKVGEVSKTLLQDLIEFEERQIEE</sequence>
<dbReference type="InterPro" id="IPR050571">
    <property type="entry name" value="Class-IV_PLP-Dep_Aminotrnsfr"/>
</dbReference>
<dbReference type="InterPro" id="IPR001544">
    <property type="entry name" value="Aminotrans_IV"/>
</dbReference>
<proteinExistence type="inferred from homology"/>
<comment type="pathway">
    <text evidence="2">Amino-acid biosynthesis; L-valine biosynthesis; L-valine from pyruvate: step 4/4.</text>
</comment>
<evidence type="ECO:0000256" key="4">
    <source>
        <dbReference type="ARBA" id="ARBA00009320"/>
    </source>
</evidence>
<organism evidence="9 10">
    <name type="scientific">Rufibacter roseus</name>
    <dbReference type="NCBI Taxonomy" id="1567108"/>
    <lineage>
        <taxon>Bacteria</taxon>
        <taxon>Pseudomonadati</taxon>
        <taxon>Bacteroidota</taxon>
        <taxon>Cytophagia</taxon>
        <taxon>Cytophagales</taxon>
        <taxon>Hymenobacteraceae</taxon>
        <taxon>Rufibacter</taxon>
    </lineage>
</organism>
<dbReference type="PANTHER" id="PTHR42743:SF11">
    <property type="entry name" value="AMINODEOXYCHORISMATE LYASE"/>
    <property type="match status" value="1"/>
</dbReference>
<dbReference type="InterPro" id="IPR043132">
    <property type="entry name" value="BCAT-like_C"/>
</dbReference>
<dbReference type="InterPro" id="IPR036038">
    <property type="entry name" value="Aminotransferase-like"/>
</dbReference>
<dbReference type="Proteomes" id="UP001596405">
    <property type="component" value="Unassembled WGS sequence"/>
</dbReference>
<keyword evidence="9" id="KW-0808">Transferase</keyword>
<dbReference type="SUPFAM" id="SSF56752">
    <property type="entry name" value="D-aminoacid aminotransferase-like PLP-dependent enzymes"/>
    <property type="match status" value="1"/>
</dbReference>
<comment type="caution">
    <text evidence="9">The sequence shown here is derived from an EMBL/GenBank/DDBJ whole genome shotgun (WGS) entry which is preliminary data.</text>
</comment>
<evidence type="ECO:0000256" key="3">
    <source>
        <dbReference type="ARBA" id="ARBA00005072"/>
    </source>
</evidence>
<evidence type="ECO:0000313" key="10">
    <source>
        <dbReference type="Proteomes" id="UP001596405"/>
    </source>
</evidence>
<protein>
    <recommendedName>
        <fullName evidence="5">branched-chain-amino-acid transaminase</fullName>
        <ecNumber evidence="5">2.6.1.42</ecNumber>
    </recommendedName>
</protein>
<dbReference type="Gene3D" id="3.20.10.10">
    <property type="entry name" value="D-amino Acid Aminotransferase, subunit A, domain 2"/>
    <property type="match status" value="1"/>
</dbReference>
<evidence type="ECO:0000256" key="2">
    <source>
        <dbReference type="ARBA" id="ARBA00004931"/>
    </source>
</evidence>